<feature type="compositionally biased region" description="Polar residues" evidence="1">
    <location>
        <begin position="20"/>
        <end position="31"/>
    </location>
</feature>
<evidence type="ECO:0000313" key="2">
    <source>
        <dbReference type="EMBL" id="KAH3858402.1"/>
    </source>
</evidence>
<gene>
    <name evidence="2" type="ORF">DPMN_101026</name>
</gene>
<protein>
    <submittedName>
        <fullName evidence="2">Uncharacterized protein</fullName>
    </submittedName>
</protein>
<organism evidence="2 3">
    <name type="scientific">Dreissena polymorpha</name>
    <name type="common">Zebra mussel</name>
    <name type="synonym">Mytilus polymorpha</name>
    <dbReference type="NCBI Taxonomy" id="45954"/>
    <lineage>
        <taxon>Eukaryota</taxon>
        <taxon>Metazoa</taxon>
        <taxon>Spiralia</taxon>
        <taxon>Lophotrochozoa</taxon>
        <taxon>Mollusca</taxon>
        <taxon>Bivalvia</taxon>
        <taxon>Autobranchia</taxon>
        <taxon>Heteroconchia</taxon>
        <taxon>Euheterodonta</taxon>
        <taxon>Imparidentia</taxon>
        <taxon>Neoheterodontei</taxon>
        <taxon>Myida</taxon>
        <taxon>Dreissenoidea</taxon>
        <taxon>Dreissenidae</taxon>
        <taxon>Dreissena</taxon>
    </lineage>
</organism>
<name>A0A9D4LJ75_DREPO</name>
<dbReference type="Proteomes" id="UP000828390">
    <property type="component" value="Unassembled WGS sequence"/>
</dbReference>
<comment type="caution">
    <text evidence="2">The sequence shown here is derived from an EMBL/GenBank/DDBJ whole genome shotgun (WGS) entry which is preliminary data.</text>
</comment>
<evidence type="ECO:0000256" key="1">
    <source>
        <dbReference type="SAM" id="MobiDB-lite"/>
    </source>
</evidence>
<dbReference type="AlphaFoldDB" id="A0A9D4LJ75"/>
<keyword evidence="3" id="KW-1185">Reference proteome</keyword>
<reference evidence="2" key="2">
    <citation type="submission" date="2020-11" db="EMBL/GenBank/DDBJ databases">
        <authorList>
            <person name="McCartney M.A."/>
            <person name="Auch B."/>
            <person name="Kono T."/>
            <person name="Mallez S."/>
            <person name="Becker A."/>
            <person name="Gohl D.M."/>
            <person name="Silverstein K.A.T."/>
            <person name="Koren S."/>
            <person name="Bechman K.B."/>
            <person name="Herman A."/>
            <person name="Abrahante J.E."/>
            <person name="Garbe J."/>
        </authorList>
    </citation>
    <scope>NUCLEOTIDE SEQUENCE</scope>
    <source>
        <strain evidence="2">Duluth1</strain>
        <tissue evidence="2">Whole animal</tissue>
    </source>
</reference>
<proteinExistence type="predicted"/>
<sequence length="79" mass="9176">MIAKLECRFGAKELPETSKAKFQQATQNQNESLEDSGQIETSPWQCQPFVTFQNNIVRKRLFQDSARDVWIKKQGNMRA</sequence>
<reference evidence="2" key="1">
    <citation type="journal article" date="2019" name="bioRxiv">
        <title>The Genome of the Zebra Mussel, Dreissena polymorpha: A Resource for Invasive Species Research.</title>
        <authorList>
            <person name="McCartney M.A."/>
            <person name="Auch B."/>
            <person name="Kono T."/>
            <person name="Mallez S."/>
            <person name="Zhang Y."/>
            <person name="Obille A."/>
            <person name="Becker A."/>
            <person name="Abrahante J.E."/>
            <person name="Garbe J."/>
            <person name="Badalamenti J.P."/>
            <person name="Herman A."/>
            <person name="Mangelson H."/>
            <person name="Liachko I."/>
            <person name="Sullivan S."/>
            <person name="Sone E.D."/>
            <person name="Koren S."/>
            <person name="Silverstein K.A.T."/>
            <person name="Beckman K.B."/>
            <person name="Gohl D.M."/>
        </authorList>
    </citation>
    <scope>NUCLEOTIDE SEQUENCE</scope>
    <source>
        <strain evidence="2">Duluth1</strain>
        <tissue evidence="2">Whole animal</tissue>
    </source>
</reference>
<feature type="region of interest" description="Disordered" evidence="1">
    <location>
        <begin position="18"/>
        <end position="38"/>
    </location>
</feature>
<dbReference type="EMBL" id="JAIWYP010000003">
    <property type="protein sequence ID" value="KAH3858402.1"/>
    <property type="molecule type" value="Genomic_DNA"/>
</dbReference>
<accession>A0A9D4LJ75</accession>
<evidence type="ECO:0000313" key="3">
    <source>
        <dbReference type="Proteomes" id="UP000828390"/>
    </source>
</evidence>